<evidence type="ECO:0000313" key="1">
    <source>
        <dbReference type="EMBL" id="OXI30957.1"/>
    </source>
</evidence>
<evidence type="ECO:0000313" key="2">
    <source>
        <dbReference type="EMBL" id="VWB73612.1"/>
    </source>
</evidence>
<dbReference type="EMBL" id="NKFA01000049">
    <property type="protein sequence ID" value="OXI30957.1"/>
    <property type="molecule type" value="Genomic_DNA"/>
</dbReference>
<dbReference type="GeneID" id="99664996"/>
<dbReference type="EMBL" id="CABVQC010000021">
    <property type="protein sequence ID" value="VWB73612.1"/>
    <property type="molecule type" value="Genomic_DNA"/>
</dbReference>
<dbReference type="AlphaFoldDB" id="A0A228HLG5"/>
<reference evidence="2 4" key="4">
    <citation type="submission" date="2019-09" db="EMBL/GenBank/DDBJ databases">
        <authorList>
            <person name="Depoorter E."/>
        </authorList>
    </citation>
    <scope>NUCLEOTIDE SEQUENCE [LARGE SCALE GENOMIC DNA]</scope>
    <source>
        <strain evidence="2">LMG 13014</strain>
    </source>
</reference>
<accession>A0A6P2M0X4</accession>
<organism evidence="1 3">
    <name type="scientific">Burkholderia aenigmatica</name>
    <dbReference type="NCBI Taxonomy" id="2015348"/>
    <lineage>
        <taxon>Bacteria</taxon>
        <taxon>Pseudomonadati</taxon>
        <taxon>Pseudomonadota</taxon>
        <taxon>Betaproteobacteria</taxon>
        <taxon>Burkholderiales</taxon>
        <taxon>Burkholderiaceae</taxon>
        <taxon>Burkholderia</taxon>
        <taxon>Burkholderia cepacia complex</taxon>
    </lineage>
</organism>
<reference evidence="1 3" key="3">
    <citation type="submission" date="2017-08" db="EMBL/GenBank/DDBJ databases">
        <title>WGS of novel Burkholderia cepaca complex species.</title>
        <authorList>
            <person name="Lipuma J."/>
            <person name="Spilker T."/>
        </authorList>
    </citation>
    <scope>NUCLEOTIDE SEQUENCE [LARGE SCALE GENOMIC DNA]</scope>
    <source>
        <strain evidence="1 3">AU17325</strain>
    </source>
</reference>
<dbReference type="Proteomes" id="UP000494261">
    <property type="component" value="Unassembled WGS sequence"/>
</dbReference>
<proteinExistence type="predicted"/>
<reference evidence="3" key="2">
    <citation type="submission" date="2017-06" db="EMBL/GenBank/DDBJ databases">
        <authorList>
            <person name="LiPuma J."/>
            <person name="Spilker T."/>
        </authorList>
    </citation>
    <scope>NUCLEOTIDE SEQUENCE [LARGE SCALE GENOMIC DNA]</scope>
    <source>
        <strain evidence="3">AU17325</strain>
    </source>
</reference>
<dbReference type="OrthoDB" id="9134975at2"/>
<evidence type="ECO:0000313" key="4">
    <source>
        <dbReference type="Proteomes" id="UP000494261"/>
    </source>
</evidence>
<reference evidence="1" key="1">
    <citation type="submission" date="2017-06" db="EMBL/GenBank/DDBJ databases">
        <authorList>
            <person name="Kim H.J."/>
            <person name="Triplett B.A."/>
        </authorList>
    </citation>
    <scope>NUCLEOTIDE SEQUENCE [LARGE SCALE GENOMIC DNA]</scope>
    <source>
        <strain evidence="1">AU17325</strain>
    </source>
</reference>
<dbReference type="RefSeq" id="WP_089454772.1">
    <property type="nucleotide sequence ID" value="NZ_CABVQC010000021.1"/>
</dbReference>
<protein>
    <submittedName>
        <fullName evidence="1">Uncharacterized protein</fullName>
    </submittedName>
</protein>
<dbReference type="Proteomes" id="UP000214600">
    <property type="component" value="Unassembled WGS sequence"/>
</dbReference>
<evidence type="ECO:0000313" key="3">
    <source>
        <dbReference type="Proteomes" id="UP000214600"/>
    </source>
</evidence>
<gene>
    <name evidence="2" type="ORF">BLA13014_03354</name>
    <name evidence="1" type="ORF">CFB84_43120</name>
</gene>
<sequence length="325" mass="36329">MQGSNTASSAPEEFPGYPELVLRELPDGRVTGVAMREMRSSFHVTFAGKFVEPDEVERGIEILRRLDPNDAYGTWKKESDIDAASLDDAIASSPESSVGQKFVFLYRGNEWLWGIWNNPDHPKRTEVLKHLAGVDLRSVADFHGTRVSADKRAARPGLDTVRANQTVAGPYQVLEVAIDLLEQSRLRSRDKQDYEAHPAVRYLCDWWNLQAPEGSREAGFVRLYVWNETDRIFNACDPEEPVAQADQIDSWPSYALFDHPGMPTVLACFYRGRSFNKDDGTGYTTIFAADGSEVTSIGADVAEVDEAYYSLLGLENLAEHDVFAV</sequence>
<accession>A0A228HLG5</accession>
<name>A0A228HLG5_9BURK</name>